<sequence length="341" mass="38957">MTREWPQYTGSKKSVRRAGEVLRSPSASVEQKSEARELAKAWRSAHQYPMNTWQVRVRNYTRGDGDALVAQRLKRLPSIERKLARFENSQLDTMQDLGGVRAVLADVDQVRAVEKLLLSRPGNHVLKQHDDYLSMPKDDGYRSVHIAYAYGTRQPTPWDSYRIEIQLRTRLQHFWATAVETVDLFSGQNLKFGTGENWWREFFALMSSEIAELEGMPLVPGTPTAREERRQRLEDIDAVQEVTARLASFKQVIQRSTAEDGKYILLDLDLDDGTLEMVGYSDDEAATNAYADLETRTRSNPFRDVVLVSVDDASKLQQAYPNYFVNIEVFIHLVNRAIAVG</sequence>
<dbReference type="EMBL" id="CP101471">
    <property type="protein sequence ID" value="UTT53595.1"/>
    <property type="molecule type" value="Genomic_DNA"/>
</dbReference>
<gene>
    <name evidence="1" type="ORF">NMQ05_03175</name>
</gene>
<accession>A0ACD4B768</accession>
<evidence type="ECO:0000313" key="2">
    <source>
        <dbReference type="Proteomes" id="UP001060245"/>
    </source>
</evidence>
<proteinExistence type="predicted"/>
<reference evidence="1" key="1">
    <citation type="submission" date="2022-07" db="EMBL/GenBank/DDBJ databases">
        <title>Complete genome of DND4.</title>
        <authorList>
            <person name="Cao G."/>
        </authorList>
    </citation>
    <scope>NUCLEOTIDE SEQUENCE</scope>
    <source>
        <strain evidence="1">DND4</strain>
    </source>
</reference>
<dbReference type="Proteomes" id="UP001060245">
    <property type="component" value="Chromosome"/>
</dbReference>
<keyword evidence="2" id="KW-1185">Reference proteome</keyword>
<protein>
    <submittedName>
        <fullName evidence="1">RelA/SpoT domain-containing protein</fullName>
    </submittedName>
</protein>
<evidence type="ECO:0000313" key="1">
    <source>
        <dbReference type="EMBL" id="UTT53595.1"/>
    </source>
</evidence>
<organism evidence="1 2">
    <name type="scientific">Microbacterium maritypicum</name>
    <name type="common">Microbacterium liquefaciens</name>
    <dbReference type="NCBI Taxonomy" id="33918"/>
    <lineage>
        <taxon>Bacteria</taxon>
        <taxon>Bacillati</taxon>
        <taxon>Actinomycetota</taxon>
        <taxon>Actinomycetes</taxon>
        <taxon>Micrococcales</taxon>
        <taxon>Microbacteriaceae</taxon>
        <taxon>Microbacterium</taxon>
    </lineage>
</organism>
<name>A0ACD4B768_MICMQ</name>